<accession>A0ABR7T2A1</accession>
<dbReference type="PANTHER" id="PTHR15032">
    <property type="entry name" value="N-ACYL-PHOSPHATIDYLETHANOLAMINE-HYDROLYZING PHOSPHOLIPASE D"/>
    <property type="match status" value="1"/>
</dbReference>
<dbReference type="InterPro" id="IPR024884">
    <property type="entry name" value="NAPE-PLD"/>
</dbReference>
<organism evidence="2 3">
    <name type="scientific">Heliobacterium chlorum</name>
    <dbReference type="NCBI Taxonomy" id="2698"/>
    <lineage>
        <taxon>Bacteria</taxon>
        <taxon>Bacillati</taxon>
        <taxon>Bacillota</taxon>
        <taxon>Clostridia</taxon>
        <taxon>Eubacteriales</taxon>
        <taxon>Heliobacteriaceae</taxon>
        <taxon>Heliobacterium</taxon>
    </lineage>
</organism>
<dbReference type="Proteomes" id="UP000617402">
    <property type="component" value="Unassembled WGS sequence"/>
</dbReference>
<sequence>MKDWLRKMLFISFLGLIVLSLGIGLYLQHPKFGRLPDGSNLERIKSSPHYLDNRFQNLIPTPQFTGEKSSASSLWEFLFTKKERLRPTDPIPAIKTDLMALDKGKDTVIWLGHSSYYMQLGGKGILIDPVFSSYAAPVSFANKAFEGTNPYTADDIPEIDYLLISHDHWDHLDYPTVTALKAKVKNVICPLGVGSYFEQWGFEKQRIHEGDWFSSLELEKDFTVHVLPARHFSGRLLTRDKTLWAGFALVTPQRRIFYSGDSGYGPHFKQIGEMFNGFDLAIMENGQYDKSWANIHMMPEEVATAAEELKTKALLPGHSGKFAISNHPWDDPLKRITFASQNINYRLLTPMIGEPIELENEQQRFTQWWERVN</sequence>
<feature type="domain" description="Metallo-beta-lactamase" evidence="1">
    <location>
        <begin position="125"/>
        <end position="318"/>
    </location>
</feature>
<dbReference type="PIRSF" id="PIRSF038896">
    <property type="entry name" value="NAPE-PLD"/>
    <property type="match status" value="1"/>
</dbReference>
<evidence type="ECO:0000313" key="2">
    <source>
        <dbReference type="EMBL" id="MBC9784332.1"/>
    </source>
</evidence>
<name>A0ABR7T2A1_HELCL</name>
<dbReference type="Gene3D" id="3.60.15.10">
    <property type="entry name" value="Ribonuclease Z/Hydroxyacylglutathione hydrolase-like"/>
    <property type="match status" value="1"/>
</dbReference>
<comment type="caution">
    <text evidence="2">The sequence shown here is derived from an EMBL/GenBank/DDBJ whole genome shotgun (WGS) entry which is preliminary data.</text>
</comment>
<dbReference type="Pfam" id="PF12706">
    <property type="entry name" value="Lactamase_B_2"/>
    <property type="match status" value="1"/>
</dbReference>
<evidence type="ECO:0000259" key="1">
    <source>
        <dbReference type="Pfam" id="PF12706"/>
    </source>
</evidence>
<dbReference type="EMBL" id="JACVHF010000005">
    <property type="protein sequence ID" value="MBC9784332.1"/>
    <property type="molecule type" value="Genomic_DNA"/>
</dbReference>
<reference evidence="2 3" key="1">
    <citation type="submission" date="2020-07" db="EMBL/GenBank/DDBJ databases">
        <title>Draft whole-genome sequence of Heliobacterium chlorum DSM 3682, type strain.</title>
        <authorList>
            <person name="Kyndt J.A."/>
            <person name="Meyer T.E."/>
            <person name="Imhoff J.F."/>
        </authorList>
    </citation>
    <scope>NUCLEOTIDE SEQUENCE [LARGE SCALE GENOMIC DNA]</scope>
    <source>
        <strain evidence="2 3">DSM 3682</strain>
    </source>
</reference>
<gene>
    <name evidence="2" type="ORF">H1S01_07385</name>
</gene>
<dbReference type="RefSeq" id="WP_188039446.1">
    <property type="nucleotide sequence ID" value="NZ_JACVHF010000005.1"/>
</dbReference>
<dbReference type="InterPro" id="IPR036866">
    <property type="entry name" value="RibonucZ/Hydroxyglut_hydro"/>
</dbReference>
<dbReference type="InterPro" id="IPR001279">
    <property type="entry name" value="Metallo-B-lactamas"/>
</dbReference>
<dbReference type="PANTHER" id="PTHR15032:SF4">
    <property type="entry name" value="N-ACYL-PHOSPHATIDYLETHANOLAMINE-HYDROLYZING PHOSPHOLIPASE D"/>
    <property type="match status" value="1"/>
</dbReference>
<evidence type="ECO:0000313" key="3">
    <source>
        <dbReference type="Proteomes" id="UP000617402"/>
    </source>
</evidence>
<keyword evidence="3" id="KW-1185">Reference proteome</keyword>
<protein>
    <submittedName>
        <fullName evidence="2">MBL fold metallo-hydrolase</fullName>
    </submittedName>
</protein>
<proteinExistence type="predicted"/>
<dbReference type="SUPFAM" id="SSF56281">
    <property type="entry name" value="Metallo-hydrolase/oxidoreductase"/>
    <property type="match status" value="1"/>
</dbReference>